<dbReference type="FunFam" id="3.10.20.770:FF:000005">
    <property type="entry name" value="Phosphatidylinositol 4,5-bisphosphate 3-kinase catalytic subunit"/>
    <property type="match status" value="1"/>
</dbReference>
<dbReference type="Gene3D" id="1.10.1070.11">
    <property type="entry name" value="Phosphatidylinositol 3-/4-kinase, catalytic domain"/>
    <property type="match status" value="1"/>
</dbReference>
<dbReference type="InterPro" id="IPR029071">
    <property type="entry name" value="Ubiquitin-like_domsf"/>
</dbReference>
<dbReference type="Gene3D" id="2.60.40.150">
    <property type="entry name" value="C2 domain"/>
    <property type="match status" value="1"/>
</dbReference>
<dbReference type="SUPFAM" id="SSF48371">
    <property type="entry name" value="ARM repeat"/>
    <property type="match status" value="1"/>
</dbReference>
<dbReference type="SMART" id="SM00145">
    <property type="entry name" value="PI3Ka"/>
    <property type="match status" value="1"/>
</dbReference>
<evidence type="ECO:0000256" key="13">
    <source>
        <dbReference type="ARBA" id="ARBA00023981"/>
    </source>
</evidence>
<sequence length="1053" mass="122422">MPPSSGELWGHHLMPPTITVDCLMPTGIIIPLICVRDATLETVKSDLWHEAKRYPLYHKLGEQMSYIFVSVTQDAEREEFYDESRRLCDLRLFQPILKVVEPKGNKEEKMLNSEIGLAIGMPVHEFDEMKDPEVIDFRRNILNVCKEIVEIRDSGAEDKLASYVYPPEIESSRDFPPNLEKKLDKGLVIVCVWVLSPTGEKQKYTVKVSKDDYPESVTQEAILKKLKCMKLTKEQQKERAREHQHSYLLKVCGIDQYLLERFPLSQYKYVRNCIAKGEIPQLMLMSKEGVCNSLPHCEFRMPSFLRRAPPPPTSEECISLWNVDAMLRIKVLWATYVNVRDVDKIYVKTGIFHGTEPLCPTRDTSQVVFSNPKWEEWLEYDLFVPDIPRSARLCLSVCSVSRRKRRDEHCAIAWGNINLFDYKDRLLSDRVSVHLWAMPKGMDELLNPIDTTCSNPNRDSPCLVLEFERFSSTVVFPTMLEIEEYANFVSKLEIQEENKRMVTKRNVFQPPEAPSEGEALKEIIERDPLSEISEQEKELLWRLRHECMTIPDSLPKLLEAVKWNSRDEVAQMYMLCKEWPQVSPEVALELLDCKYADKVIRDHAVLWLDSCLSDDLMSQYLLQLVQVIKYESYYDNNLAKLLIRRALSNRKIGHFFFWHLKSEMHDPSVATRFGLMLESYCRGVGLHLKSIVRQVEALEKLTKLTDILKARKDETQKERLKFLYEQVQQADYLEALQNFPSPLNNNHVLGNLIVEDCKILDSAKRPLWLVWLNPDPMAECLFKYNSIIFKNGDDLRQDMLTLQVIRIMDSIWQNEGLDMRMMPYACLATGKEVGMIEVVRNAKTVMNIQRKGGRMAAFQVDSTQLHKYIKEKNKGSRYDQAIETFTQSCAGYCVATFILGIGDRNPDNIMVNEEGQIFHIDFGHFLGHFKKKFGINRERVPFVLTEDFLYVIAKGAENPKKSKEFQSFMQLCGKAYLMLRRHANLLITLFIMMLSTGIPELQSMNDIGYLRKTLQVEKTEEEALEYFQNQFFEAYGGAWTTKLDWFFHSVKHL</sequence>
<evidence type="ECO:0000256" key="2">
    <source>
        <dbReference type="ARBA" id="ARBA00005189"/>
    </source>
</evidence>
<evidence type="ECO:0000256" key="12">
    <source>
        <dbReference type="ARBA" id="ARBA00022907"/>
    </source>
</evidence>
<evidence type="ECO:0000259" key="26">
    <source>
        <dbReference type="PROSITE" id="PS51545"/>
    </source>
</evidence>
<name>A0AAV4RCU5_9ARAC</name>
<comment type="catalytic activity">
    <reaction evidence="14">
        <text>a 1,2-diacyl-sn-glycero-3-phospho-(1D-myo-inositol) + ATP = a 1,2-diacyl-sn-glycero-3-phospho-(1D-myo-inositol-3-phosphate) + ADP + H(+)</text>
        <dbReference type="Rhea" id="RHEA:12709"/>
        <dbReference type="ChEBI" id="CHEBI:15378"/>
        <dbReference type="ChEBI" id="CHEBI:30616"/>
        <dbReference type="ChEBI" id="CHEBI:57880"/>
        <dbReference type="ChEBI" id="CHEBI:58088"/>
        <dbReference type="ChEBI" id="CHEBI:456216"/>
        <dbReference type="EC" id="2.7.1.137"/>
    </reaction>
    <physiologicalReaction direction="left-to-right" evidence="14">
        <dbReference type="Rhea" id="RHEA:12710"/>
    </physiologicalReaction>
</comment>
<evidence type="ECO:0000313" key="29">
    <source>
        <dbReference type="EMBL" id="GIY18287.1"/>
    </source>
</evidence>
<dbReference type="Pfam" id="PF02192">
    <property type="entry name" value="PI3K_p85B"/>
    <property type="match status" value="1"/>
</dbReference>
<comment type="catalytic activity">
    <reaction evidence="13">
        <text>a 1,2-diacyl-sn-glycero-3-phospho-(1D-myo-inositol-4,5-bisphosphate) + ATP = a 1,2-diacyl-sn-glycero-3-phospho-(1D-myo-inositol-3,4,5-trisphosphate) + ADP + H(+)</text>
        <dbReference type="Rhea" id="RHEA:21292"/>
        <dbReference type="ChEBI" id="CHEBI:15378"/>
        <dbReference type="ChEBI" id="CHEBI:30616"/>
        <dbReference type="ChEBI" id="CHEBI:57836"/>
        <dbReference type="ChEBI" id="CHEBI:58456"/>
        <dbReference type="ChEBI" id="CHEBI:456216"/>
        <dbReference type="EC" id="2.7.1.153"/>
    </reaction>
    <physiologicalReaction direction="left-to-right" evidence="13">
        <dbReference type="Rhea" id="RHEA:21293"/>
    </physiologicalReaction>
</comment>
<dbReference type="PROSITE" id="PS50290">
    <property type="entry name" value="PI3_4_KINASE_3"/>
    <property type="match status" value="1"/>
</dbReference>
<dbReference type="InterPro" id="IPR000403">
    <property type="entry name" value="PI3/4_kinase_cat_dom"/>
</dbReference>
<feature type="domain" description="PI3K-ABD" evidence="25">
    <location>
        <begin position="14"/>
        <end position="103"/>
    </location>
</feature>
<evidence type="ECO:0000256" key="9">
    <source>
        <dbReference type="ARBA" id="ARBA00022741"/>
    </source>
</evidence>
<keyword evidence="12" id="KW-0581">Phagocytosis</keyword>
<dbReference type="SUPFAM" id="SSF54236">
    <property type="entry name" value="Ubiquitin-like"/>
    <property type="match status" value="1"/>
</dbReference>
<dbReference type="AlphaFoldDB" id="A0AAV4RCU5"/>
<dbReference type="PANTHER" id="PTHR10048:SF111">
    <property type="entry name" value="PHOSPHATIDYLINOSITOL 3-KINASE AGE-1"/>
    <property type="match status" value="1"/>
</dbReference>
<dbReference type="GO" id="GO:0016477">
    <property type="term" value="P:cell migration"/>
    <property type="evidence" value="ECO:0007669"/>
    <property type="project" value="TreeGrafter"/>
</dbReference>
<dbReference type="PROSITE" id="PS51546">
    <property type="entry name" value="PI3K_RBD"/>
    <property type="match status" value="1"/>
</dbReference>
<dbReference type="InterPro" id="IPR036940">
    <property type="entry name" value="PI3/4_kinase_cat_sf"/>
</dbReference>
<dbReference type="PANTHER" id="PTHR10048">
    <property type="entry name" value="PHOSPHATIDYLINOSITOL KINASE"/>
    <property type="match status" value="1"/>
</dbReference>
<evidence type="ECO:0000259" key="24">
    <source>
        <dbReference type="PROSITE" id="PS50290"/>
    </source>
</evidence>
<evidence type="ECO:0000256" key="19">
    <source>
        <dbReference type="ARBA" id="ARBA00073893"/>
    </source>
</evidence>
<comment type="catalytic activity">
    <reaction evidence="17">
        <text>1-octadecanoyl-2-(5Z,8Z,11Z,14Z)-eicosatetraenoyl-sn-glycero-3-phospho-1D-myo-inositol 4,5-bisphosphate + ATP = 1-octadecanoyl-2-(5Z,8Z,11Z,14Z-eicosatetraenoyl)-sn-glycero-3-phospho-(1D-myo-inositol 3,4,5-triphosphate) + ADP + H(+)</text>
        <dbReference type="Rhea" id="RHEA:43396"/>
        <dbReference type="ChEBI" id="CHEBI:15378"/>
        <dbReference type="ChEBI" id="CHEBI:30616"/>
        <dbReference type="ChEBI" id="CHEBI:77137"/>
        <dbReference type="ChEBI" id="CHEBI:83243"/>
        <dbReference type="ChEBI" id="CHEBI:456216"/>
    </reaction>
    <physiologicalReaction direction="left-to-right" evidence="17">
        <dbReference type="Rhea" id="RHEA:43397"/>
    </physiologicalReaction>
</comment>
<dbReference type="InterPro" id="IPR001263">
    <property type="entry name" value="PI3K_accessory_dom"/>
</dbReference>
<feature type="domain" description="PIK helical" evidence="26">
    <location>
        <begin position="506"/>
        <end position="683"/>
    </location>
</feature>
<dbReference type="SMART" id="SM00144">
    <property type="entry name" value="PI3K_rbd"/>
    <property type="match status" value="1"/>
</dbReference>
<organism evidence="29 30">
    <name type="scientific">Caerostris darwini</name>
    <dbReference type="NCBI Taxonomy" id="1538125"/>
    <lineage>
        <taxon>Eukaryota</taxon>
        <taxon>Metazoa</taxon>
        <taxon>Ecdysozoa</taxon>
        <taxon>Arthropoda</taxon>
        <taxon>Chelicerata</taxon>
        <taxon>Arachnida</taxon>
        <taxon>Araneae</taxon>
        <taxon>Araneomorphae</taxon>
        <taxon>Entelegynae</taxon>
        <taxon>Araneoidea</taxon>
        <taxon>Araneidae</taxon>
        <taxon>Caerostris</taxon>
    </lineage>
</organism>
<dbReference type="GO" id="GO:0043491">
    <property type="term" value="P:phosphatidylinositol 3-kinase/protein kinase B signal transduction"/>
    <property type="evidence" value="ECO:0007669"/>
    <property type="project" value="TreeGrafter"/>
</dbReference>
<dbReference type="InterPro" id="IPR003113">
    <property type="entry name" value="PI3K_ABD"/>
</dbReference>
<evidence type="ECO:0000256" key="10">
    <source>
        <dbReference type="ARBA" id="ARBA00022777"/>
    </source>
</evidence>
<comment type="similarity">
    <text evidence="23">Belongs to the PI3/PI4-kinase family.</text>
</comment>
<dbReference type="GO" id="GO:0035005">
    <property type="term" value="F:1-phosphatidylinositol-4-phosphate 3-kinase activity"/>
    <property type="evidence" value="ECO:0007669"/>
    <property type="project" value="TreeGrafter"/>
</dbReference>
<dbReference type="FunFam" id="2.60.40.150:FF:000041">
    <property type="entry name" value="Phosphatidylinositol 4,5-bisphosphate 3-kinase catalytic subunit"/>
    <property type="match status" value="1"/>
</dbReference>
<evidence type="ECO:0000256" key="4">
    <source>
        <dbReference type="ARBA" id="ARBA00012073"/>
    </source>
</evidence>
<dbReference type="InterPro" id="IPR035892">
    <property type="entry name" value="C2_domain_sf"/>
</dbReference>
<dbReference type="InterPro" id="IPR000341">
    <property type="entry name" value="PI3K_Ras-bd_dom"/>
</dbReference>
<evidence type="ECO:0000256" key="16">
    <source>
        <dbReference type="ARBA" id="ARBA00050641"/>
    </source>
</evidence>
<evidence type="ECO:0000256" key="7">
    <source>
        <dbReference type="ARBA" id="ARBA00022657"/>
    </source>
</evidence>
<dbReference type="InterPro" id="IPR002420">
    <property type="entry name" value="PI3K-type_C2_dom"/>
</dbReference>
<dbReference type="Pfam" id="PF00792">
    <property type="entry name" value="PI3K_C2"/>
    <property type="match status" value="1"/>
</dbReference>
<dbReference type="Gene3D" id="3.10.20.770">
    <property type="match status" value="1"/>
</dbReference>
<dbReference type="GO" id="GO:0005737">
    <property type="term" value="C:cytoplasm"/>
    <property type="evidence" value="ECO:0007669"/>
    <property type="project" value="TreeGrafter"/>
</dbReference>
<dbReference type="SMART" id="SM00146">
    <property type="entry name" value="PI3Kc"/>
    <property type="match status" value="1"/>
</dbReference>
<comment type="subunit">
    <text evidence="18">Heterodimer of a catalytic subunit PIK3CA and a p85 regulatory subunit (PIK3R1, PIK3R2 or PIK3R3). Interacts with IRS1 in nuclear extracts. Interacts with RUFY3. Interacts with RASD2. Interacts with APPL1. Interacts with HRAS and KRAS. Interaction with HRAS/KRAS is required for PI3K pathway signaling and cell proliferation stimulated by EGF and FGF2. Interacts with FAM83B; activates the PI3K/AKT signaling cascade.</text>
</comment>
<comment type="catalytic activity">
    <reaction evidence="16">
        <text>1,2-dioctanoyl-sn-glycero-3-phospho-(1D-myo-inositol-4,5-bisphosphate) + ATP = 1,2-dioctanoyl-sn-glycero-3-phospho-(1D-myo-inositol-3,4,5-trisphosphate) + ADP + H(+)</text>
        <dbReference type="Rhea" id="RHEA:55632"/>
        <dbReference type="ChEBI" id="CHEBI:15378"/>
        <dbReference type="ChEBI" id="CHEBI:30616"/>
        <dbReference type="ChEBI" id="CHEBI:83416"/>
        <dbReference type="ChEBI" id="CHEBI:83419"/>
        <dbReference type="ChEBI" id="CHEBI:456216"/>
    </reaction>
    <physiologicalReaction direction="left-to-right" evidence="16">
        <dbReference type="Rhea" id="RHEA:55633"/>
    </physiologicalReaction>
</comment>
<comment type="catalytic activity">
    <reaction evidence="15">
        <text>L-seryl-[protein] + ATP = O-phospho-L-seryl-[protein] + ADP + H(+)</text>
        <dbReference type="Rhea" id="RHEA:17989"/>
        <dbReference type="Rhea" id="RHEA-COMP:9863"/>
        <dbReference type="Rhea" id="RHEA-COMP:11604"/>
        <dbReference type="ChEBI" id="CHEBI:15378"/>
        <dbReference type="ChEBI" id="CHEBI:29999"/>
        <dbReference type="ChEBI" id="CHEBI:30616"/>
        <dbReference type="ChEBI" id="CHEBI:83421"/>
        <dbReference type="ChEBI" id="CHEBI:456216"/>
        <dbReference type="EC" id="2.7.11.1"/>
    </reaction>
    <physiologicalReaction direction="left-to-right" evidence="15">
        <dbReference type="Rhea" id="RHEA:17990"/>
    </physiologicalReaction>
</comment>
<evidence type="ECO:0000256" key="11">
    <source>
        <dbReference type="ARBA" id="ARBA00022840"/>
    </source>
</evidence>
<evidence type="ECO:0000259" key="25">
    <source>
        <dbReference type="PROSITE" id="PS51544"/>
    </source>
</evidence>
<keyword evidence="6" id="KW-0723">Serine/threonine-protein kinase</keyword>
<evidence type="ECO:0000256" key="8">
    <source>
        <dbReference type="ARBA" id="ARBA00022679"/>
    </source>
</evidence>
<keyword evidence="30" id="KW-1185">Reference proteome</keyword>
<evidence type="ECO:0000256" key="23">
    <source>
        <dbReference type="PROSITE-ProRule" id="PRU00880"/>
    </source>
</evidence>
<dbReference type="InterPro" id="IPR018936">
    <property type="entry name" value="PI3/4_kinase_CS"/>
</dbReference>
<evidence type="ECO:0000256" key="17">
    <source>
        <dbReference type="ARBA" id="ARBA00051347"/>
    </source>
</evidence>
<keyword evidence="11" id="KW-0067">ATP-binding</keyword>
<dbReference type="FunFam" id="1.25.40.70:FF:000001">
    <property type="entry name" value="Phosphatidylinositol 4,5-bisphosphate 3-kinase catalytic subunit"/>
    <property type="match status" value="1"/>
</dbReference>
<dbReference type="GO" id="GO:0005942">
    <property type="term" value="C:phosphatidylinositol 3-kinase complex"/>
    <property type="evidence" value="ECO:0007669"/>
    <property type="project" value="TreeGrafter"/>
</dbReference>
<dbReference type="GO" id="GO:0004674">
    <property type="term" value="F:protein serine/threonine kinase activity"/>
    <property type="evidence" value="ECO:0007669"/>
    <property type="project" value="UniProtKB-KW"/>
</dbReference>
<evidence type="ECO:0000256" key="22">
    <source>
        <dbReference type="ARBA" id="ARBA00083121"/>
    </source>
</evidence>
<dbReference type="EC" id="2.7.1.137" evidence="4"/>
<evidence type="ECO:0000256" key="18">
    <source>
        <dbReference type="ARBA" id="ARBA00065166"/>
    </source>
</evidence>
<reference evidence="29 30" key="1">
    <citation type="submission" date="2021-06" db="EMBL/GenBank/DDBJ databases">
        <title>Caerostris darwini draft genome.</title>
        <authorList>
            <person name="Kono N."/>
            <person name="Arakawa K."/>
        </authorList>
    </citation>
    <scope>NUCLEOTIDE SEQUENCE [LARGE SCALE GENOMIC DNA]</scope>
</reference>
<dbReference type="Proteomes" id="UP001054837">
    <property type="component" value="Unassembled WGS sequence"/>
</dbReference>
<dbReference type="GO" id="GO:0016303">
    <property type="term" value="F:1-phosphatidylinositol-3-kinase activity"/>
    <property type="evidence" value="ECO:0007669"/>
    <property type="project" value="UniProtKB-EC"/>
</dbReference>
<evidence type="ECO:0000256" key="21">
    <source>
        <dbReference type="ARBA" id="ARBA00078524"/>
    </source>
</evidence>
<dbReference type="GO" id="GO:0005524">
    <property type="term" value="F:ATP binding"/>
    <property type="evidence" value="ECO:0007669"/>
    <property type="project" value="UniProtKB-KW"/>
</dbReference>
<dbReference type="PROSITE" id="PS51545">
    <property type="entry name" value="PIK_HELICAL"/>
    <property type="match status" value="1"/>
</dbReference>
<protein>
    <recommendedName>
        <fullName evidence="19">Phosphatidylinositol 4,5-bisphosphate 3-kinase catalytic subunit alpha isoform</fullName>
        <ecNumber evidence="4">2.7.1.137</ecNumber>
        <ecNumber evidence="3">2.7.1.153</ecNumber>
        <ecNumber evidence="5">2.7.11.1</ecNumber>
    </recommendedName>
    <alternativeName>
        <fullName evidence="22">Phosphatidylinositol 4,5-bisphosphate 3-kinase 110 kDa catalytic subunit alpha</fullName>
    </alternativeName>
    <alternativeName>
        <fullName evidence="21">Phosphoinositide-3-kinase catalytic alpha polypeptide</fullName>
    </alternativeName>
    <alternativeName>
        <fullName evidence="20">Serine/threonine protein kinase PIK3CA</fullName>
    </alternativeName>
</protein>
<evidence type="ECO:0000256" key="15">
    <source>
        <dbReference type="ARBA" id="ARBA00048977"/>
    </source>
</evidence>
<proteinExistence type="inferred from homology"/>
<dbReference type="PROSITE" id="PS51544">
    <property type="entry name" value="PI3K_ABD"/>
    <property type="match status" value="1"/>
</dbReference>
<dbReference type="InterPro" id="IPR011009">
    <property type="entry name" value="Kinase-like_dom_sf"/>
</dbReference>
<keyword evidence="7" id="KW-0037">Angiogenesis</keyword>
<dbReference type="Pfam" id="PF00794">
    <property type="entry name" value="PI3K_rbd"/>
    <property type="match status" value="1"/>
</dbReference>
<comment type="pathway">
    <text evidence="2">Lipid metabolism.</text>
</comment>
<dbReference type="SMART" id="SM00142">
    <property type="entry name" value="PI3K_C2"/>
    <property type="match status" value="1"/>
</dbReference>
<dbReference type="GO" id="GO:0006909">
    <property type="term" value="P:phagocytosis"/>
    <property type="evidence" value="ECO:0007669"/>
    <property type="project" value="UniProtKB-KW"/>
</dbReference>
<evidence type="ECO:0000256" key="20">
    <source>
        <dbReference type="ARBA" id="ARBA00076072"/>
    </source>
</evidence>
<dbReference type="SUPFAM" id="SSF49562">
    <property type="entry name" value="C2 domain (Calcium/lipid-binding domain, CaLB)"/>
    <property type="match status" value="1"/>
</dbReference>
<evidence type="ECO:0000256" key="5">
    <source>
        <dbReference type="ARBA" id="ARBA00012513"/>
    </source>
</evidence>
<dbReference type="PROSITE" id="PS00915">
    <property type="entry name" value="PI3_4_KINASE_1"/>
    <property type="match status" value="1"/>
</dbReference>
<evidence type="ECO:0000256" key="6">
    <source>
        <dbReference type="ARBA" id="ARBA00022527"/>
    </source>
</evidence>
<dbReference type="Gene3D" id="1.25.40.70">
    <property type="entry name" value="Phosphatidylinositol 3-kinase, accessory domain (PIK)"/>
    <property type="match status" value="1"/>
</dbReference>
<evidence type="ECO:0000259" key="27">
    <source>
        <dbReference type="PROSITE" id="PS51546"/>
    </source>
</evidence>
<keyword evidence="10" id="KW-0418">Kinase</keyword>
<evidence type="ECO:0000313" key="30">
    <source>
        <dbReference type="Proteomes" id="UP001054837"/>
    </source>
</evidence>
<dbReference type="FunFam" id="1.10.1070.11:FF:000006">
    <property type="entry name" value="Phosphatidylinositol 4,5-bisphosphate 3-kinase catalytic subunit"/>
    <property type="match status" value="1"/>
</dbReference>
<evidence type="ECO:0000256" key="1">
    <source>
        <dbReference type="ARBA" id="ARBA00004805"/>
    </source>
</evidence>
<dbReference type="Pfam" id="PF00454">
    <property type="entry name" value="PI3_PI4_kinase"/>
    <property type="match status" value="1"/>
</dbReference>
<dbReference type="EC" id="2.7.11.1" evidence="5"/>
<keyword evidence="9" id="KW-0547">Nucleotide-binding</keyword>
<dbReference type="GO" id="GO:0046934">
    <property type="term" value="F:1-phosphatidylinositol-4,5-bisphosphate 3-kinase activity"/>
    <property type="evidence" value="ECO:0007669"/>
    <property type="project" value="UniProtKB-EC"/>
</dbReference>
<dbReference type="FunFam" id="3.30.1010.10:FF:000007">
    <property type="entry name" value="Phosphatidylinositol 4,5-bisphosphate 3-kinase catalytic subunit"/>
    <property type="match status" value="1"/>
</dbReference>
<dbReference type="CDD" id="cd05165">
    <property type="entry name" value="PI3Kc_I"/>
    <property type="match status" value="1"/>
</dbReference>
<dbReference type="GO" id="GO:0048015">
    <property type="term" value="P:phosphatidylinositol-mediated signaling"/>
    <property type="evidence" value="ECO:0007669"/>
    <property type="project" value="TreeGrafter"/>
</dbReference>
<dbReference type="PROSITE" id="PS51547">
    <property type="entry name" value="C2_PI3K"/>
    <property type="match status" value="1"/>
</dbReference>
<dbReference type="InterPro" id="IPR042236">
    <property type="entry name" value="PI3K_accessory_sf"/>
</dbReference>
<accession>A0AAV4RCU5</accession>
<feature type="domain" description="C2 PI3K-type" evidence="28">
    <location>
        <begin position="323"/>
        <end position="477"/>
    </location>
</feature>
<evidence type="ECO:0000259" key="28">
    <source>
        <dbReference type="PROSITE" id="PS51547"/>
    </source>
</evidence>
<comment type="caution">
    <text evidence="29">The sequence shown here is derived from an EMBL/GenBank/DDBJ whole genome shotgun (WGS) entry which is preliminary data.</text>
</comment>
<evidence type="ECO:0000256" key="14">
    <source>
        <dbReference type="ARBA" id="ARBA00023985"/>
    </source>
</evidence>
<keyword evidence="8" id="KW-0808">Transferase</keyword>
<dbReference type="InterPro" id="IPR015433">
    <property type="entry name" value="PI3/4_kinase"/>
</dbReference>
<dbReference type="InterPro" id="IPR016024">
    <property type="entry name" value="ARM-type_fold"/>
</dbReference>
<dbReference type="EC" id="2.7.1.153" evidence="3"/>
<dbReference type="SMART" id="SM00143">
    <property type="entry name" value="PI3K_p85B"/>
    <property type="match status" value="1"/>
</dbReference>
<dbReference type="GO" id="GO:0005886">
    <property type="term" value="C:plasma membrane"/>
    <property type="evidence" value="ECO:0007669"/>
    <property type="project" value="TreeGrafter"/>
</dbReference>
<evidence type="ECO:0000256" key="3">
    <source>
        <dbReference type="ARBA" id="ARBA00012010"/>
    </source>
</evidence>
<gene>
    <name evidence="29" type="primary">Pik3ca</name>
    <name evidence="29" type="ORF">CDAR_473591</name>
</gene>
<dbReference type="SUPFAM" id="SSF56112">
    <property type="entry name" value="Protein kinase-like (PK-like)"/>
    <property type="match status" value="1"/>
</dbReference>
<dbReference type="PROSITE" id="PS00916">
    <property type="entry name" value="PI3_4_KINASE_2"/>
    <property type="match status" value="1"/>
</dbReference>
<dbReference type="Gene3D" id="3.30.1010.10">
    <property type="entry name" value="Phosphatidylinositol 3-kinase Catalytic Subunit, Chain A, domain 4"/>
    <property type="match status" value="1"/>
</dbReference>
<feature type="domain" description="PI3K/PI4K catalytic" evidence="24">
    <location>
        <begin position="753"/>
        <end position="1039"/>
    </location>
</feature>
<dbReference type="EMBL" id="BPLQ01005877">
    <property type="protein sequence ID" value="GIY18287.1"/>
    <property type="molecule type" value="Genomic_DNA"/>
</dbReference>
<comment type="pathway">
    <text evidence="1">Phospholipid metabolism; phosphatidylinositol phosphate biosynthesis.</text>
</comment>
<dbReference type="Pfam" id="PF00613">
    <property type="entry name" value="PI3Ka"/>
    <property type="match status" value="1"/>
</dbReference>
<feature type="domain" description="PI3K-RBD" evidence="27">
    <location>
        <begin position="185"/>
        <end position="286"/>
    </location>
</feature>